<protein>
    <submittedName>
        <fullName evidence="1">Uncharacterized protein</fullName>
    </submittedName>
</protein>
<proteinExistence type="predicted"/>
<reference evidence="1" key="1">
    <citation type="journal article" date="2022" name="bioRxiv">
        <title>Genomics of Preaxostyla Flagellates Illuminates Evolutionary Transitions and the Path Towards Mitochondrial Loss.</title>
        <authorList>
            <person name="Novak L.V.F."/>
            <person name="Treitli S.C."/>
            <person name="Pyrih J."/>
            <person name="Halakuc P."/>
            <person name="Pipaliya S.V."/>
            <person name="Vacek V."/>
            <person name="Brzon O."/>
            <person name="Soukal P."/>
            <person name="Eme L."/>
            <person name="Dacks J.B."/>
            <person name="Karnkowska A."/>
            <person name="Elias M."/>
            <person name="Hampl V."/>
        </authorList>
    </citation>
    <scope>NUCLEOTIDE SEQUENCE</scope>
    <source>
        <strain evidence="1">RCP-MX</strain>
    </source>
</reference>
<gene>
    <name evidence="1" type="ORF">PAPYR_8105</name>
</gene>
<name>A0ABQ8UCW6_9EUKA</name>
<comment type="caution">
    <text evidence="1">The sequence shown here is derived from an EMBL/GenBank/DDBJ whole genome shotgun (WGS) entry which is preliminary data.</text>
</comment>
<sequence length="127" mass="13992">MTEAPQQPGFVFPNLPKNAPLTANPEALAAMIDPGVLDRFVTSVSQNRNSMNAKIVAQQNQLTQFVQKLSPLAHQVASASWERSRDVMQQGPQIRLASFVSEECERLQALAESLRGQLVDLDRVLPP</sequence>
<dbReference type="EMBL" id="JAPMOS010000065">
    <property type="protein sequence ID" value="KAJ4456623.1"/>
    <property type="molecule type" value="Genomic_DNA"/>
</dbReference>
<evidence type="ECO:0000313" key="2">
    <source>
        <dbReference type="Proteomes" id="UP001141327"/>
    </source>
</evidence>
<evidence type="ECO:0000313" key="1">
    <source>
        <dbReference type="EMBL" id="KAJ4456623.1"/>
    </source>
</evidence>
<keyword evidence="2" id="KW-1185">Reference proteome</keyword>
<organism evidence="1 2">
    <name type="scientific">Paratrimastix pyriformis</name>
    <dbReference type="NCBI Taxonomy" id="342808"/>
    <lineage>
        <taxon>Eukaryota</taxon>
        <taxon>Metamonada</taxon>
        <taxon>Preaxostyla</taxon>
        <taxon>Paratrimastigidae</taxon>
        <taxon>Paratrimastix</taxon>
    </lineage>
</organism>
<accession>A0ABQ8UCW6</accession>
<dbReference type="Proteomes" id="UP001141327">
    <property type="component" value="Unassembled WGS sequence"/>
</dbReference>